<dbReference type="InterPro" id="IPR014729">
    <property type="entry name" value="Rossmann-like_a/b/a_fold"/>
</dbReference>
<name>A0A6S6UIT8_9BACT</name>
<comment type="similarity">
    <text evidence="1 7">Belongs to the DNA photolyase class-1 family.</text>
</comment>
<evidence type="ECO:0000256" key="5">
    <source>
        <dbReference type="ARBA" id="ARBA00022991"/>
    </source>
</evidence>
<dbReference type="Gene3D" id="1.10.579.10">
    <property type="entry name" value="DNA Cyclobutane Dipyrimidine Photolyase, subunit A, domain 3"/>
    <property type="match status" value="1"/>
</dbReference>
<evidence type="ECO:0000256" key="3">
    <source>
        <dbReference type="ARBA" id="ARBA00022630"/>
    </source>
</evidence>
<evidence type="ECO:0000259" key="8">
    <source>
        <dbReference type="PROSITE" id="PS51645"/>
    </source>
</evidence>
<comment type="cofactor">
    <cofactor evidence="6 7">
        <name>FAD</name>
        <dbReference type="ChEBI" id="CHEBI:57692"/>
    </cofactor>
    <text evidence="6 7">Binds 1 FAD per subunit.</text>
</comment>
<dbReference type="SUPFAM" id="SSF48173">
    <property type="entry name" value="Cryptochrome/photolyase FAD-binding domain"/>
    <property type="match status" value="1"/>
</dbReference>
<organism evidence="9">
    <name type="scientific">uncultured Aureispira sp</name>
    <dbReference type="NCBI Taxonomy" id="1331704"/>
    <lineage>
        <taxon>Bacteria</taxon>
        <taxon>Pseudomonadati</taxon>
        <taxon>Bacteroidota</taxon>
        <taxon>Saprospiria</taxon>
        <taxon>Saprospirales</taxon>
        <taxon>Saprospiraceae</taxon>
        <taxon>Aureispira</taxon>
        <taxon>environmental samples</taxon>
    </lineage>
</organism>
<feature type="binding site" evidence="6">
    <location>
        <begin position="290"/>
        <end position="297"/>
    </location>
    <ligand>
        <name>FAD</name>
        <dbReference type="ChEBI" id="CHEBI:57692"/>
    </ligand>
</feature>
<keyword evidence="3 6" id="KW-0285">Flavoprotein</keyword>
<dbReference type="SUPFAM" id="SSF52425">
    <property type="entry name" value="Cryptochrome/photolyase, N-terminal domain"/>
    <property type="match status" value="1"/>
</dbReference>
<dbReference type="GO" id="GO:0003904">
    <property type="term" value="F:deoxyribodipyrimidine photo-lyase activity"/>
    <property type="evidence" value="ECO:0007669"/>
    <property type="project" value="TreeGrafter"/>
</dbReference>
<dbReference type="InterPro" id="IPR002081">
    <property type="entry name" value="Cryptochrome/DNA_photolyase_1"/>
</dbReference>
<comment type="cofactor">
    <cofactor evidence="7">
        <name>(6R)-5,10-methylene-5,6,7,8-tetrahydrofolate</name>
        <dbReference type="ChEBI" id="CHEBI:15636"/>
    </cofactor>
    <text evidence="7">Binds 1 5,10-methenyltetrahydrofolate (MTHF) per subunit.</text>
</comment>
<evidence type="ECO:0000256" key="7">
    <source>
        <dbReference type="RuleBase" id="RU367151"/>
    </source>
</evidence>
<dbReference type="GO" id="GO:0000719">
    <property type="term" value="P:photoreactive repair"/>
    <property type="evidence" value="ECO:0007669"/>
    <property type="project" value="TreeGrafter"/>
</dbReference>
<sequence>MKKAKRIVVWFRKDLRLHDNEALTEAIEHSEEVIPVYVFNEEELMGETPYGFRKTGPFRTQFLLESVAHLQNKLREKGIDLVIRMGKPEEEVFKLVQEVQASCVYANMERTHDEVLVQNGLEKNLWSAGLEILFFRGKMLYYTQDLPFPIAHAPDTFSTFRKEVERLVLIRDPLPEPTTFTPWTVEVAEEPLPSLKDLGHERAAQDERGDFEFEGGEAAGLARLLAYFGKERYLDDFLDSRYELKGRYAASRLSSWLALGCLSPKQVHLQLKKYEQKYKANKSTQTFLLELLWRDHYRLMGKKYGDKIFEEGGIRGQETKELSEDINLFNQWKNGETEVNLINACMLQLKKTGFLSHKGRQLVSSYLVNDMGVHWRMGAAYFQHILIDYDICSNWVNWNVVGGVGPDTKEDRYLNIENQAKRFDTKGDYTDLWLGSICS</sequence>
<dbReference type="InterPro" id="IPR014133">
    <property type="entry name" value="Cry_DASH"/>
</dbReference>
<protein>
    <recommendedName>
        <fullName evidence="2 7">Cryptochrome DASH</fullName>
    </recommendedName>
</protein>
<proteinExistence type="inferred from homology"/>
<evidence type="ECO:0000313" key="9">
    <source>
        <dbReference type="EMBL" id="CAA6828642.1"/>
    </source>
</evidence>
<feature type="domain" description="Photolyase/cryptochrome alpha/beta" evidence="8">
    <location>
        <begin position="5"/>
        <end position="140"/>
    </location>
</feature>
<gene>
    <name evidence="9" type="ORF">HELGO_WM22684</name>
</gene>
<dbReference type="PANTHER" id="PTHR11455:SF22">
    <property type="entry name" value="CRYPTOCHROME DASH"/>
    <property type="match status" value="1"/>
</dbReference>
<dbReference type="GO" id="GO:0003677">
    <property type="term" value="F:DNA binding"/>
    <property type="evidence" value="ECO:0007669"/>
    <property type="project" value="TreeGrafter"/>
</dbReference>
<dbReference type="Pfam" id="PF03441">
    <property type="entry name" value="FAD_binding_7"/>
    <property type="match status" value="1"/>
</dbReference>
<dbReference type="InterPro" id="IPR036155">
    <property type="entry name" value="Crypto/Photolyase_N_sf"/>
</dbReference>
<dbReference type="NCBIfam" id="TIGR02765">
    <property type="entry name" value="crypto_DASH"/>
    <property type="match status" value="1"/>
</dbReference>
<feature type="binding site" evidence="6">
    <location>
        <position position="287"/>
    </location>
    <ligand>
        <name>FAD</name>
        <dbReference type="ChEBI" id="CHEBI:57692"/>
    </ligand>
</feature>
<dbReference type="Gene3D" id="1.25.40.80">
    <property type="match status" value="1"/>
</dbReference>
<evidence type="ECO:0000256" key="4">
    <source>
        <dbReference type="ARBA" id="ARBA00022827"/>
    </source>
</evidence>
<dbReference type="AlphaFoldDB" id="A0A6S6UIT8"/>
<dbReference type="EMBL" id="CACVAQ010000434">
    <property type="protein sequence ID" value="CAA6828642.1"/>
    <property type="molecule type" value="Genomic_DNA"/>
</dbReference>
<keyword evidence="9" id="KW-0456">Lyase</keyword>
<dbReference type="InterPro" id="IPR006050">
    <property type="entry name" value="DNA_photolyase_N"/>
</dbReference>
<dbReference type="InterPro" id="IPR005101">
    <property type="entry name" value="Cryptochr/Photolyase_FAD-bd"/>
</dbReference>
<comment type="function">
    <text evidence="7">May have a photoreceptor function.</text>
</comment>
<reference evidence="9" key="1">
    <citation type="submission" date="2020-01" db="EMBL/GenBank/DDBJ databases">
        <authorList>
            <person name="Meier V. D."/>
            <person name="Meier V D."/>
        </authorList>
    </citation>
    <scope>NUCLEOTIDE SEQUENCE</scope>
    <source>
        <strain evidence="9">HLG_WM_MAG_10</strain>
    </source>
</reference>
<feature type="binding site" evidence="6">
    <location>
        <begin position="388"/>
        <end position="390"/>
    </location>
    <ligand>
        <name>FAD</name>
        <dbReference type="ChEBI" id="CHEBI:57692"/>
    </ligand>
</feature>
<dbReference type="GO" id="GO:0071949">
    <property type="term" value="F:FAD binding"/>
    <property type="evidence" value="ECO:0007669"/>
    <property type="project" value="TreeGrafter"/>
</dbReference>
<dbReference type="Gene3D" id="3.40.50.620">
    <property type="entry name" value="HUPs"/>
    <property type="match status" value="1"/>
</dbReference>
<evidence type="ECO:0000256" key="6">
    <source>
        <dbReference type="PIRSR" id="PIRSR602081-1"/>
    </source>
</evidence>
<keyword evidence="5 7" id="KW-0157">Chromophore</keyword>
<evidence type="ECO:0000256" key="2">
    <source>
        <dbReference type="ARBA" id="ARBA00017881"/>
    </source>
</evidence>
<dbReference type="Pfam" id="PF00875">
    <property type="entry name" value="DNA_photolyase"/>
    <property type="match status" value="1"/>
</dbReference>
<dbReference type="PANTHER" id="PTHR11455">
    <property type="entry name" value="CRYPTOCHROME"/>
    <property type="match status" value="1"/>
</dbReference>
<keyword evidence="4 6" id="KW-0274">FAD</keyword>
<evidence type="ECO:0000256" key="1">
    <source>
        <dbReference type="ARBA" id="ARBA00005862"/>
    </source>
</evidence>
<dbReference type="InterPro" id="IPR036134">
    <property type="entry name" value="Crypto/Photolyase_FAD-like_sf"/>
</dbReference>
<accession>A0A6S6UIT8</accession>
<dbReference type="PROSITE" id="PS51645">
    <property type="entry name" value="PHR_CRY_ALPHA_BETA"/>
    <property type="match status" value="1"/>
</dbReference>